<evidence type="ECO:0000256" key="6">
    <source>
        <dbReference type="ARBA" id="ARBA00023136"/>
    </source>
</evidence>
<evidence type="ECO:0000313" key="10">
    <source>
        <dbReference type="Proteomes" id="UP000250079"/>
    </source>
</evidence>
<keyword evidence="4 7" id="KW-0812">Transmembrane</keyword>
<keyword evidence="7" id="KW-0653">Protein transport</keyword>
<evidence type="ECO:0000313" key="9">
    <source>
        <dbReference type="EMBL" id="ASJ73237.1"/>
    </source>
</evidence>
<sequence length="138" mass="15052">MTDEVSFQFYQPRTGSLISLTPLIDVVFILLLFFMLASNFNVETSFSVQSAGNQSSATASTELASRVRLLGNDNFELDGQVLDRTGLIEALKQLDIIDAGRALSISVAEGTRVQELLELIALAERVGLTRVTMESLLP</sequence>
<keyword evidence="7" id="KW-0813">Transport</keyword>
<evidence type="ECO:0008006" key="11">
    <source>
        <dbReference type="Google" id="ProtNLM"/>
    </source>
</evidence>
<dbReference type="AlphaFoldDB" id="A0A2Z2NZJ9"/>
<feature type="transmembrane region" description="Helical" evidence="8">
    <location>
        <begin position="17"/>
        <end position="37"/>
    </location>
</feature>
<evidence type="ECO:0000256" key="1">
    <source>
        <dbReference type="ARBA" id="ARBA00004162"/>
    </source>
</evidence>
<evidence type="ECO:0000256" key="7">
    <source>
        <dbReference type="RuleBase" id="RU003879"/>
    </source>
</evidence>
<keyword evidence="5 8" id="KW-1133">Transmembrane helix</keyword>
<keyword evidence="3" id="KW-1003">Cell membrane</keyword>
<keyword evidence="10" id="KW-1185">Reference proteome</keyword>
<name>A0A2Z2NZJ9_9GAMM</name>
<comment type="similarity">
    <text evidence="2 7">Belongs to the ExbD/TolR family.</text>
</comment>
<evidence type="ECO:0000256" key="8">
    <source>
        <dbReference type="SAM" id="Phobius"/>
    </source>
</evidence>
<evidence type="ECO:0000256" key="5">
    <source>
        <dbReference type="ARBA" id="ARBA00022989"/>
    </source>
</evidence>
<comment type="subcellular location">
    <subcellularLocation>
        <location evidence="1">Cell membrane</location>
        <topology evidence="1">Single-pass membrane protein</topology>
    </subcellularLocation>
    <subcellularLocation>
        <location evidence="7">Cell membrane</location>
        <topology evidence="7">Single-pass type II membrane protein</topology>
    </subcellularLocation>
</comment>
<dbReference type="Pfam" id="PF02472">
    <property type="entry name" value="ExbD"/>
    <property type="match status" value="1"/>
</dbReference>
<dbReference type="GO" id="GO:0022857">
    <property type="term" value="F:transmembrane transporter activity"/>
    <property type="evidence" value="ECO:0007669"/>
    <property type="project" value="InterPro"/>
</dbReference>
<gene>
    <name evidence="9" type="ORF">IMCC3135_15775</name>
</gene>
<dbReference type="InterPro" id="IPR003400">
    <property type="entry name" value="ExbD"/>
</dbReference>
<evidence type="ECO:0000256" key="3">
    <source>
        <dbReference type="ARBA" id="ARBA00022475"/>
    </source>
</evidence>
<organism evidence="9 10">
    <name type="scientific">Granulosicoccus antarcticus IMCC3135</name>
    <dbReference type="NCBI Taxonomy" id="1192854"/>
    <lineage>
        <taxon>Bacteria</taxon>
        <taxon>Pseudomonadati</taxon>
        <taxon>Pseudomonadota</taxon>
        <taxon>Gammaproteobacteria</taxon>
        <taxon>Chromatiales</taxon>
        <taxon>Granulosicoccaceae</taxon>
        <taxon>Granulosicoccus</taxon>
    </lineage>
</organism>
<reference evidence="9 10" key="1">
    <citation type="submission" date="2016-12" db="EMBL/GenBank/DDBJ databases">
        <authorList>
            <person name="Song W.-J."/>
            <person name="Kurnit D.M."/>
        </authorList>
    </citation>
    <scope>NUCLEOTIDE SEQUENCE [LARGE SCALE GENOMIC DNA]</scope>
    <source>
        <strain evidence="9 10">IMCC3135</strain>
    </source>
</reference>
<dbReference type="PANTHER" id="PTHR30558">
    <property type="entry name" value="EXBD MEMBRANE COMPONENT OF PMF-DRIVEN MACROMOLECULE IMPORT SYSTEM"/>
    <property type="match status" value="1"/>
</dbReference>
<keyword evidence="6 8" id="KW-0472">Membrane</keyword>
<dbReference type="EMBL" id="CP018632">
    <property type="protein sequence ID" value="ASJ73237.1"/>
    <property type="molecule type" value="Genomic_DNA"/>
</dbReference>
<dbReference type="KEGG" id="gai:IMCC3135_15775"/>
<accession>A0A2Z2NZJ9</accession>
<evidence type="ECO:0000256" key="4">
    <source>
        <dbReference type="ARBA" id="ARBA00022692"/>
    </source>
</evidence>
<evidence type="ECO:0000256" key="2">
    <source>
        <dbReference type="ARBA" id="ARBA00005811"/>
    </source>
</evidence>
<proteinExistence type="inferred from homology"/>
<dbReference type="GO" id="GO:0015031">
    <property type="term" value="P:protein transport"/>
    <property type="evidence" value="ECO:0007669"/>
    <property type="project" value="UniProtKB-KW"/>
</dbReference>
<dbReference type="GO" id="GO:0005886">
    <property type="term" value="C:plasma membrane"/>
    <property type="evidence" value="ECO:0007669"/>
    <property type="project" value="UniProtKB-SubCell"/>
</dbReference>
<dbReference type="Proteomes" id="UP000250079">
    <property type="component" value="Chromosome"/>
</dbReference>
<protein>
    <recommendedName>
        <fullName evidence="11">Biopolymer transport protein ExbD</fullName>
    </recommendedName>
</protein>